<dbReference type="EMBL" id="CAFABA010000011">
    <property type="protein sequence ID" value="CAB4817202.1"/>
    <property type="molecule type" value="Genomic_DNA"/>
</dbReference>
<dbReference type="EMBL" id="CAEZYR010000016">
    <property type="protein sequence ID" value="CAB4733614.1"/>
    <property type="molecule type" value="Genomic_DNA"/>
</dbReference>
<sequence length="66" mass="7318">MEQSIPSDLVFECPRCAEPIVARFYGPCEPCRDALRAAFAAEARDVEVEEYVPKMNVTPNAVASKE</sequence>
<accession>A0A6J7FFA7</accession>
<name>A0A6J7FFA7_9ZZZZ</name>
<dbReference type="EMBL" id="CAFBMH010000007">
    <property type="protein sequence ID" value="CAB4892155.1"/>
    <property type="molecule type" value="Genomic_DNA"/>
</dbReference>
<reference evidence="3" key="1">
    <citation type="submission" date="2020-05" db="EMBL/GenBank/DDBJ databases">
        <authorList>
            <person name="Chiriac C."/>
            <person name="Salcher M."/>
            <person name="Ghai R."/>
            <person name="Kavagutti S V."/>
        </authorList>
    </citation>
    <scope>NUCLEOTIDE SEQUENCE</scope>
</reference>
<protein>
    <submittedName>
        <fullName evidence="3">Unannotated protein</fullName>
    </submittedName>
</protein>
<dbReference type="AlphaFoldDB" id="A0A6J7FFA7"/>
<gene>
    <name evidence="1" type="ORF">UFOPK2754_00655</name>
    <name evidence="2" type="ORF">UFOPK3139_00450</name>
    <name evidence="3" type="ORF">UFOPK3543_00348</name>
    <name evidence="4" type="ORF">UFOPK3967_02636</name>
</gene>
<organism evidence="3">
    <name type="scientific">freshwater metagenome</name>
    <dbReference type="NCBI Taxonomy" id="449393"/>
    <lineage>
        <taxon>unclassified sequences</taxon>
        <taxon>metagenomes</taxon>
        <taxon>ecological metagenomes</taxon>
    </lineage>
</organism>
<proteinExistence type="predicted"/>
<evidence type="ECO:0000313" key="2">
    <source>
        <dbReference type="EMBL" id="CAB4817202.1"/>
    </source>
</evidence>
<evidence type="ECO:0000313" key="4">
    <source>
        <dbReference type="EMBL" id="CAB5018844.1"/>
    </source>
</evidence>
<dbReference type="EMBL" id="CAFBOS010000216">
    <property type="protein sequence ID" value="CAB5018844.1"/>
    <property type="molecule type" value="Genomic_DNA"/>
</dbReference>
<evidence type="ECO:0000313" key="3">
    <source>
        <dbReference type="EMBL" id="CAB4892155.1"/>
    </source>
</evidence>
<evidence type="ECO:0000313" key="1">
    <source>
        <dbReference type="EMBL" id="CAB4733614.1"/>
    </source>
</evidence>